<dbReference type="AlphaFoldDB" id="A0A1J4N7L7"/>
<sequence length="141" mass="16149">MGLLATLLGAWLGAYWQHRNTRNLQLLEARIRVYGECAASLYEFERVTYSRVKARLEALPDAEREPLRQEAYRIRSAVRAAIGQLSVLSAGSEIPKRFEAVRQAIGDLNAVESHDDLKQRHNEIYVDLDRVLEQARTDLTR</sequence>
<keyword evidence="2" id="KW-1185">Reference proteome</keyword>
<evidence type="ECO:0000313" key="1">
    <source>
        <dbReference type="EMBL" id="OIJ27486.1"/>
    </source>
</evidence>
<gene>
    <name evidence="1" type="ORF">UG56_007310</name>
</gene>
<protein>
    <submittedName>
        <fullName evidence="1">Uncharacterized protein</fullName>
    </submittedName>
</protein>
<dbReference type="EMBL" id="JZDQ02000008">
    <property type="protein sequence ID" value="OIJ27486.1"/>
    <property type="molecule type" value="Genomic_DNA"/>
</dbReference>
<evidence type="ECO:0000313" key="2">
    <source>
        <dbReference type="Proteomes" id="UP000033772"/>
    </source>
</evidence>
<organism evidence="1 2">
    <name type="scientific">Nocardioides luteus</name>
    <dbReference type="NCBI Taxonomy" id="1844"/>
    <lineage>
        <taxon>Bacteria</taxon>
        <taxon>Bacillati</taxon>
        <taxon>Actinomycetota</taxon>
        <taxon>Actinomycetes</taxon>
        <taxon>Propionibacteriales</taxon>
        <taxon>Nocardioidaceae</taxon>
        <taxon>Nocardioides</taxon>
    </lineage>
</organism>
<accession>A0A1J4N7L7</accession>
<comment type="caution">
    <text evidence="1">The sequence shown here is derived from an EMBL/GenBank/DDBJ whole genome shotgun (WGS) entry which is preliminary data.</text>
</comment>
<name>A0A1J4N7L7_9ACTN</name>
<reference evidence="1" key="1">
    <citation type="submission" date="2016-10" db="EMBL/GenBank/DDBJ databases">
        <title>Draft Genome Sequence of Nocardioides luteus Strain BAFB, an Alkane-Degrading Bacterium Isolated from JP-7 Polluted Soil.</title>
        <authorList>
            <person name="Brown L."/>
            <person name="Ruiz O.N."/>
            <person name="Gunasekera T."/>
        </authorList>
    </citation>
    <scope>NUCLEOTIDE SEQUENCE [LARGE SCALE GENOMIC DNA]</scope>
    <source>
        <strain evidence="1">BAFB</strain>
    </source>
</reference>
<proteinExistence type="predicted"/>
<dbReference type="Proteomes" id="UP000033772">
    <property type="component" value="Unassembled WGS sequence"/>
</dbReference>